<proteinExistence type="predicted"/>
<sequence>MIIDYVTGPFLANPNDLGKGKALTPKGNQIAIRSVKMAVWLFKGFAGFE</sequence>
<keyword evidence="2" id="KW-1185">Reference proteome</keyword>
<evidence type="ECO:0000313" key="2">
    <source>
        <dbReference type="Proteomes" id="UP000595841"/>
    </source>
</evidence>
<gene>
    <name evidence="1" type="ORF">JI735_02095</name>
</gene>
<dbReference type="EMBL" id="CP068595">
    <property type="protein sequence ID" value="QQZ61579.1"/>
    <property type="molecule type" value="Genomic_DNA"/>
</dbReference>
<reference evidence="1 2" key="1">
    <citation type="submission" date="2021-01" db="EMBL/GenBank/DDBJ databases">
        <title>Whole genome sequence of Paenibacillus sonchi LMG 24727 for comparative genomics.</title>
        <authorList>
            <person name="Lee G."/>
            <person name="Kim M.-J."/>
            <person name="Lim K."/>
            <person name="Shin J.-H."/>
        </authorList>
    </citation>
    <scope>NUCLEOTIDE SEQUENCE [LARGE SCALE GENOMIC DNA]</scope>
    <source>
        <strain evidence="1 2">LMG 24727</strain>
    </source>
</reference>
<dbReference type="RefSeq" id="WP_157771251.1">
    <property type="nucleotide sequence ID" value="NZ_CP068595.1"/>
</dbReference>
<dbReference type="KEGG" id="pson:JI735_02095"/>
<organism evidence="1 2">
    <name type="scientific">Paenibacillus sonchi</name>
    <dbReference type="NCBI Taxonomy" id="373687"/>
    <lineage>
        <taxon>Bacteria</taxon>
        <taxon>Bacillati</taxon>
        <taxon>Bacillota</taxon>
        <taxon>Bacilli</taxon>
        <taxon>Bacillales</taxon>
        <taxon>Paenibacillaceae</taxon>
        <taxon>Paenibacillus</taxon>
        <taxon>Paenibacillus sonchi group</taxon>
    </lineage>
</organism>
<accession>A0A974PCP0</accession>
<protein>
    <submittedName>
        <fullName evidence="1">Uncharacterized protein</fullName>
    </submittedName>
</protein>
<dbReference type="AlphaFoldDB" id="A0A974PCP0"/>
<name>A0A974PCP0_9BACL</name>
<dbReference type="Proteomes" id="UP000595841">
    <property type="component" value="Chromosome"/>
</dbReference>
<evidence type="ECO:0000313" key="1">
    <source>
        <dbReference type="EMBL" id="QQZ61579.1"/>
    </source>
</evidence>